<sequence>MKLVLKFGFEENWEEDSERSNEAYFGDDESLRLSSALSGGGHIKNERRQLGLFDSDLETSSEKDVKSDSQRSDSSTPKTSDDNNKEKKKRTINVEDKQQSGWKCYQKELAQTESSASESKSKESKRKNGSSSESTGDTKFNFNTCAPTEPKSSGFYTKSVHASLSREQYLQIFEQAKRDNHFQGIHPVKHPKSGHIDRYFITDGCLFDKNFFIEMNVSNIMKEIEEVAKLTGLRQYFFYDTSFQFGDFYLSPLVWHHPLLNRNIMVGALIHRSKEQKLHKKFLRNFYQTHKKRLRDILVTFITDEEFHLDRIWPNATQLFCSLHLMRNMKRALEKIGTNGEQLNELVQKFRTLRDCQSFAEFDALMDVYDKEEFTSEAEKKVFCSYKTTALL</sequence>
<protein>
    <submittedName>
        <fullName evidence="2">MULE transposase domain-containing protein</fullName>
    </submittedName>
</protein>
<reference evidence="2" key="1">
    <citation type="submission" date="2022-11" db="UniProtKB">
        <authorList>
            <consortium name="WormBaseParasite"/>
        </authorList>
    </citation>
    <scope>IDENTIFICATION</scope>
</reference>
<dbReference type="Proteomes" id="UP000887579">
    <property type="component" value="Unplaced"/>
</dbReference>
<name>A0AC34F115_9BILA</name>
<proteinExistence type="predicted"/>
<organism evidence="1 2">
    <name type="scientific">Panagrolaimus sp. ES5</name>
    <dbReference type="NCBI Taxonomy" id="591445"/>
    <lineage>
        <taxon>Eukaryota</taxon>
        <taxon>Metazoa</taxon>
        <taxon>Ecdysozoa</taxon>
        <taxon>Nematoda</taxon>
        <taxon>Chromadorea</taxon>
        <taxon>Rhabditida</taxon>
        <taxon>Tylenchina</taxon>
        <taxon>Panagrolaimomorpha</taxon>
        <taxon>Panagrolaimoidea</taxon>
        <taxon>Panagrolaimidae</taxon>
        <taxon>Panagrolaimus</taxon>
    </lineage>
</organism>
<dbReference type="WBParaSite" id="ES5_v2.g10735.t1">
    <property type="protein sequence ID" value="ES5_v2.g10735.t1"/>
    <property type="gene ID" value="ES5_v2.g10735"/>
</dbReference>
<accession>A0AC34F115</accession>
<evidence type="ECO:0000313" key="1">
    <source>
        <dbReference type="Proteomes" id="UP000887579"/>
    </source>
</evidence>
<evidence type="ECO:0000313" key="2">
    <source>
        <dbReference type="WBParaSite" id="ES5_v2.g10735.t1"/>
    </source>
</evidence>